<feature type="compositionally biased region" description="Low complexity" evidence="15">
    <location>
        <begin position="39"/>
        <end position="55"/>
    </location>
</feature>
<dbReference type="GO" id="GO:0046872">
    <property type="term" value="F:metal ion binding"/>
    <property type="evidence" value="ECO:0007669"/>
    <property type="project" value="UniProtKB-KW"/>
</dbReference>
<comment type="catalytic activity">
    <reaction evidence="11">
        <text>L-threonyl-[protein] + ATP = O-phospho-L-threonyl-[protein] + ADP + H(+)</text>
        <dbReference type="Rhea" id="RHEA:46608"/>
        <dbReference type="Rhea" id="RHEA-COMP:11060"/>
        <dbReference type="Rhea" id="RHEA-COMP:11605"/>
        <dbReference type="ChEBI" id="CHEBI:15378"/>
        <dbReference type="ChEBI" id="CHEBI:30013"/>
        <dbReference type="ChEBI" id="CHEBI:30616"/>
        <dbReference type="ChEBI" id="CHEBI:61977"/>
        <dbReference type="ChEBI" id="CHEBI:456216"/>
        <dbReference type="EC" id="2.7.11.1"/>
    </reaction>
</comment>
<keyword evidence="5" id="KW-0677">Repeat</keyword>
<comment type="catalytic activity">
    <reaction evidence="12">
        <text>L-seryl-[protein] + ATP = O-phospho-L-seryl-[protein] + ADP + H(+)</text>
        <dbReference type="Rhea" id="RHEA:17989"/>
        <dbReference type="Rhea" id="RHEA-COMP:9863"/>
        <dbReference type="Rhea" id="RHEA-COMP:11604"/>
        <dbReference type="ChEBI" id="CHEBI:15378"/>
        <dbReference type="ChEBI" id="CHEBI:29999"/>
        <dbReference type="ChEBI" id="CHEBI:30616"/>
        <dbReference type="ChEBI" id="CHEBI:83421"/>
        <dbReference type="ChEBI" id="CHEBI:456216"/>
        <dbReference type="EC" id="2.7.11.1"/>
    </reaction>
</comment>
<dbReference type="PROSITE" id="PS00108">
    <property type="entry name" value="PROTEIN_KINASE_ST"/>
    <property type="match status" value="1"/>
</dbReference>
<dbReference type="FunFam" id="3.30.200.20:FF:000004">
    <property type="entry name" value="Calcium-dependent protein kinase 1"/>
    <property type="match status" value="1"/>
</dbReference>
<dbReference type="PROSITE" id="PS00107">
    <property type="entry name" value="PROTEIN_KINASE_ATP"/>
    <property type="match status" value="1"/>
</dbReference>
<dbReference type="PROSITE" id="PS50011">
    <property type="entry name" value="PROTEIN_KINASE_DOM"/>
    <property type="match status" value="1"/>
</dbReference>
<dbReference type="PANTHER" id="PTHR24349">
    <property type="entry name" value="SERINE/THREONINE-PROTEIN KINASE"/>
    <property type="match status" value="1"/>
</dbReference>
<dbReference type="InterPro" id="IPR008271">
    <property type="entry name" value="Ser/Thr_kinase_AS"/>
</dbReference>
<evidence type="ECO:0000256" key="4">
    <source>
        <dbReference type="ARBA" id="ARBA00022723"/>
    </source>
</evidence>
<evidence type="ECO:0000256" key="7">
    <source>
        <dbReference type="ARBA" id="ARBA00022777"/>
    </source>
</evidence>
<dbReference type="Pfam" id="PF00069">
    <property type="entry name" value="Pkinase"/>
    <property type="match status" value="1"/>
</dbReference>
<evidence type="ECO:0000256" key="2">
    <source>
        <dbReference type="ARBA" id="ARBA00022527"/>
    </source>
</evidence>
<dbReference type="OMA" id="MHESKIC"/>
<evidence type="ECO:0000256" key="1">
    <source>
        <dbReference type="ARBA" id="ARBA00012513"/>
    </source>
</evidence>
<dbReference type="Gene3D" id="1.10.510.10">
    <property type="entry name" value="Transferase(Phosphotransferase) domain 1"/>
    <property type="match status" value="1"/>
</dbReference>
<evidence type="ECO:0000256" key="15">
    <source>
        <dbReference type="SAM" id="MobiDB-lite"/>
    </source>
</evidence>
<dbReference type="EMBL" id="CM000784">
    <property type="protein sequence ID" value="AQK96752.1"/>
    <property type="molecule type" value="Genomic_DNA"/>
</dbReference>
<keyword evidence="4" id="KW-0479">Metal-binding</keyword>
<dbReference type="CDD" id="cd05117">
    <property type="entry name" value="STKc_CAMK"/>
    <property type="match status" value="1"/>
</dbReference>
<dbReference type="SMART" id="SM00220">
    <property type="entry name" value="S_TKc"/>
    <property type="match status" value="1"/>
</dbReference>
<dbReference type="HOGENOM" id="CLU_000288_63_0_1"/>
<evidence type="ECO:0000256" key="6">
    <source>
        <dbReference type="ARBA" id="ARBA00022741"/>
    </source>
</evidence>
<keyword evidence="2 14" id="KW-0723">Serine/threonine-protein kinase</keyword>
<feature type="region of interest" description="Disordered" evidence="15">
    <location>
        <begin position="1"/>
        <end position="59"/>
    </location>
</feature>
<keyword evidence="9 13" id="KW-0067">ATP-binding</keyword>
<gene>
    <name evidence="17" type="ORF">ZEAMMB73_Zm00001d011392</name>
</gene>
<dbReference type="FunFam" id="1.10.510.10:FF:000056">
    <property type="entry name" value="calcium-dependent protein kinase 1"/>
    <property type="match status" value="1"/>
</dbReference>
<evidence type="ECO:0000313" key="17">
    <source>
        <dbReference type="EMBL" id="AQK96752.1"/>
    </source>
</evidence>
<dbReference type="SUPFAM" id="SSF56112">
    <property type="entry name" value="Protein kinase-like (PK-like)"/>
    <property type="match status" value="1"/>
</dbReference>
<proteinExistence type="inferred from homology"/>
<evidence type="ECO:0000256" key="13">
    <source>
        <dbReference type="PROSITE-ProRule" id="PRU10141"/>
    </source>
</evidence>
<keyword evidence="6 13" id="KW-0547">Nucleotide-binding</keyword>
<evidence type="ECO:0000256" key="8">
    <source>
        <dbReference type="ARBA" id="ARBA00022837"/>
    </source>
</evidence>
<keyword evidence="3" id="KW-0808">Transferase</keyword>
<feature type="domain" description="Protein kinase" evidence="16">
    <location>
        <begin position="78"/>
        <end position="337"/>
    </location>
</feature>
<feature type="compositionally biased region" description="Basic residues" evidence="15">
    <location>
        <begin position="1"/>
        <end position="10"/>
    </location>
</feature>
<dbReference type="AlphaFoldDB" id="K7VZK3"/>
<evidence type="ECO:0000256" key="10">
    <source>
        <dbReference type="ARBA" id="ARBA00024334"/>
    </source>
</evidence>
<dbReference type="InterPro" id="IPR050205">
    <property type="entry name" value="CDPK_Ser/Thr_kinases"/>
</dbReference>
<evidence type="ECO:0000256" key="9">
    <source>
        <dbReference type="ARBA" id="ARBA00022840"/>
    </source>
</evidence>
<feature type="binding site" evidence="13">
    <location>
        <position position="107"/>
    </location>
    <ligand>
        <name>ATP</name>
        <dbReference type="ChEBI" id="CHEBI:30616"/>
    </ligand>
</feature>
<reference evidence="17" key="1">
    <citation type="submission" date="2015-12" db="EMBL/GenBank/DDBJ databases">
        <title>Update maize B73 reference genome by single molecule sequencing technologies.</title>
        <authorList>
            <consortium name="Maize Genome Sequencing Project"/>
            <person name="Ware D."/>
        </authorList>
    </citation>
    <scope>NUCLEOTIDE SEQUENCE</scope>
    <source>
        <tissue evidence="17">Seedling</tissue>
    </source>
</reference>
<dbReference type="EC" id="2.7.11.1" evidence="1"/>
<protein>
    <recommendedName>
        <fullName evidence="1">non-specific serine/threonine protein kinase</fullName>
        <ecNumber evidence="1">2.7.11.1</ecNumber>
    </recommendedName>
</protein>
<evidence type="ECO:0000256" key="14">
    <source>
        <dbReference type="RuleBase" id="RU000304"/>
    </source>
</evidence>
<evidence type="ECO:0000256" key="11">
    <source>
        <dbReference type="ARBA" id="ARBA00047899"/>
    </source>
</evidence>
<evidence type="ECO:0000256" key="3">
    <source>
        <dbReference type="ARBA" id="ARBA00022679"/>
    </source>
</evidence>
<sequence>MGNRASRHHRQAAEQQPATPTLPKPQPQIQPPPPPPPTQTQQYQQAPPQSQQKPKPAADVGAVGRVLGRPMEDVRATYTFGRELGRGQFGVTYLVTHSETGQRFACKSIATRKLVHRDDIEDVRREVQIMHHLTGHRNIVELRGAYEDRHSVNLVMELCEGGELFDRIIAKGHYTERAAASLCREIVAVVHSCHSMGVFHRDLKPENFLFLNNKEDSPLKATDFGLSVFFKHGETFKDLVGSAYYVAPEVLKRKYGAEADIWSAGVILYILLSGVPPFWAENEDGIFDAVLRGHIDFSSDPWPSISNGAKDLVKKMLRQDPKERLTAAEILSKTTVLLLLCMLVVESHFIVFSCVENKHSCSKFVSNGSNHSS</sequence>
<evidence type="ECO:0000259" key="16">
    <source>
        <dbReference type="PROSITE" id="PS50011"/>
    </source>
</evidence>
<comment type="similarity">
    <text evidence="10">Belongs to the protein kinase superfamily. Ser/Thr protein kinase family. CDPK subfamily.</text>
</comment>
<name>K7VZK3_MAIZE</name>
<dbReference type="InterPro" id="IPR017441">
    <property type="entry name" value="Protein_kinase_ATP_BS"/>
</dbReference>
<evidence type="ECO:0000256" key="5">
    <source>
        <dbReference type="ARBA" id="ARBA00022737"/>
    </source>
</evidence>
<keyword evidence="8" id="KW-0106">Calcium</keyword>
<organism evidence="17">
    <name type="scientific">Zea mays</name>
    <name type="common">Maize</name>
    <dbReference type="NCBI Taxonomy" id="4577"/>
    <lineage>
        <taxon>Eukaryota</taxon>
        <taxon>Viridiplantae</taxon>
        <taxon>Streptophyta</taxon>
        <taxon>Embryophyta</taxon>
        <taxon>Tracheophyta</taxon>
        <taxon>Spermatophyta</taxon>
        <taxon>Magnoliopsida</taxon>
        <taxon>Liliopsida</taxon>
        <taxon>Poales</taxon>
        <taxon>Poaceae</taxon>
        <taxon>PACMAD clade</taxon>
        <taxon>Panicoideae</taxon>
        <taxon>Andropogonodae</taxon>
        <taxon>Andropogoneae</taxon>
        <taxon>Tripsacinae</taxon>
        <taxon>Zea</taxon>
    </lineage>
</organism>
<keyword evidence="7 17" id="KW-0418">Kinase</keyword>
<dbReference type="Gene3D" id="3.30.200.20">
    <property type="entry name" value="Phosphorylase Kinase, domain 1"/>
    <property type="match status" value="1"/>
</dbReference>
<dbReference type="GO" id="GO:0004674">
    <property type="term" value="F:protein serine/threonine kinase activity"/>
    <property type="evidence" value="ECO:0007669"/>
    <property type="project" value="UniProtKB-KW"/>
</dbReference>
<dbReference type="GO" id="GO:0005524">
    <property type="term" value="F:ATP binding"/>
    <property type="evidence" value="ECO:0007669"/>
    <property type="project" value="UniProtKB-UniRule"/>
</dbReference>
<feature type="compositionally biased region" description="Pro residues" evidence="15">
    <location>
        <begin position="20"/>
        <end position="38"/>
    </location>
</feature>
<dbReference type="InterPro" id="IPR011009">
    <property type="entry name" value="Kinase-like_dom_sf"/>
</dbReference>
<dbReference type="InterPro" id="IPR000719">
    <property type="entry name" value="Prot_kinase_dom"/>
</dbReference>
<dbReference type="ExpressionAtlas" id="K7VZK3">
    <property type="expression patterns" value="baseline and differential"/>
</dbReference>
<evidence type="ECO:0000256" key="12">
    <source>
        <dbReference type="ARBA" id="ARBA00048679"/>
    </source>
</evidence>
<accession>K7VZK3</accession>